<dbReference type="PROSITE" id="PS51671">
    <property type="entry name" value="ACT"/>
    <property type="match status" value="2"/>
</dbReference>
<dbReference type="AlphaFoldDB" id="A0A444JKJ4"/>
<dbReference type="Proteomes" id="UP000287563">
    <property type="component" value="Unassembled WGS sequence"/>
</dbReference>
<feature type="domain" description="ACT" evidence="2">
    <location>
        <begin position="5"/>
        <end position="83"/>
    </location>
</feature>
<evidence type="ECO:0000313" key="4">
    <source>
        <dbReference type="Proteomes" id="UP000287563"/>
    </source>
</evidence>
<dbReference type="EMBL" id="RJLM01000012">
    <property type="protein sequence ID" value="RWX53631.1"/>
    <property type="molecule type" value="Genomic_DNA"/>
</dbReference>
<proteinExistence type="predicted"/>
<dbReference type="InterPro" id="IPR016867">
    <property type="entry name" value="GcvR"/>
</dbReference>
<dbReference type="PANTHER" id="PTHR34875:SF6">
    <property type="entry name" value="UPF0237 PROTEIN MJ1558"/>
    <property type="match status" value="1"/>
</dbReference>
<dbReference type="Pfam" id="PF13740">
    <property type="entry name" value="ACT_6"/>
    <property type="match status" value="1"/>
</dbReference>
<dbReference type="Gene3D" id="3.30.70.260">
    <property type="match status" value="2"/>
</dbReference>
<keyword evidence="4" id="KW-1185">Reference proteome</keyword>
<reference evidence="3 4" key="1">
    <citation type="submission" date="2018-11" db="EMBL/GenBank/DDBJ databases">
        <title>Photobacterium sp. BEI247 sp. nov., a marine bacterium isolated from Yongle Blue Hole in the South China Sea.</title>
        <authorList>
            <person name="Wang X."/>
        </authorList>
    </citation>
    <scope>NUCLEOTIDE SEQUENCE [LARGE SCALE GENOMIC DNA]</scope>
    <source>
        <strain evidence="4">BEI247</strain>
    </source>
</reference>
<dbReference type="InterPro" id="IPR045865">
    <property type="entry name" value="ACT-like_dom_sf"/>
</dbReference>
<protein>
    <recommendedName>
        <fullName evidence="1">Glycine cleavage system transcriptional repressor</fullName>
    </recommendedName>
</protein>
<organism evidence="3 4">
    <name type="scientific">Photobacterium chitinilyticum</name>
    <dbReference type="NCBI Taxonomy" id="2485123"/>
    <lineage>
        <taxon>Bacteria</taxon>
        <taxon>Pseudomonadati</taxon>
        <taxon>Pseudomonadota</taxon>
        <taxon>Gammaproteobacteria</taxon>
        <taxon>Vibrionales</taxon>
        <taxon>Vibrionaceae</taxon>
        <taxon>Photobacterium</taxon>
    </lineage>
</organism>
<dbReference type="SUPFAM" id="SSF55021">
    <property type="entry name" value="ACT-like"/>
    <property type="match status" value="2"/>
</dbReference>
<dbReference type="PANTHER" id="PTHR34875">
    <property type="entry name" value="UPF0237 PROTEIN MJ1558"/>
    <property type="match status" value="1"/>
</dbReference>
<dbReference type="OrthoDB" id="12860at2"/>
<dbReference type="GO" id="GO:0005737">
    <property type="term" value="C:cytoplasm"/>
    <property type="evidence" value="ECO:0007669"/>
    <property type="project" value="UniProtKB-SubCell"/>
</dbReference>
<dbReference type="InterPro" id="IPR050990">
    <property type="entry name" value="UPF0237/GcvR_regulator"/>
</dbReference>
<gene>
    <name evidence="3" type="ORF">EDI28_20550</name>
</gene>
<keyword evidence="1" id="KW-0963">Cytoplasm</keyword>
<comment type="caution">
    <text evidence="3">The sequence shown here is derived from an EMBL/GenBank/DDBJ whole genome shotgun (WGS) entry which is preliminary data.</text>
</comment>
<dbReference type="RefSeq" id="WP_128785732.1">
    <property type="nucleotide sequence ID" value="NZ_RJLM01000012.1"/>
</dbReference>
<evidence type="ECO:0000256" key="1">
    <source>
        <dbReference type="PIRNR" id="PIRNR028103"/>
    </source>
</evidence>
<keyword evidence="1" id="KW-0804">Transcription</keyword>
<evidence type="ECO:0000313" key="3">
    <source>
        <dbReference type="EMBL" id="RWX53631.1"/>
    </source>
</evidence>
<comment type="subcellular location">
    <subcellularLocation>
        <location evidence="1">Cytoplasm</location>
    </subcellularLocation>
</comment>
<accession>A0A444JKJ4</accession>
<dbReference type="PIRSF" id="PIRSF028103">
    <property type="entry name" value="GcvR"/>
    <property type="match status" value="1"/>
</dbReference>
<dbReference type="GO" id="GO:0006355">
    <property type="term" value="P:regulation of DNA-templated transcription"/>
    <property type="evidence" value="ECO:0007669"/>
    <property type="project" value="UniProtKB-UniRule"/>
</dbReference>
<keyword evidence="1" id="KW-0678">Repressor</keyword>
<name>A0A444JKJ4_9GAMM</name>
<evidence type="ECO:0000259" key="2">
    <source>
        <dbReference type="PROSITE" id="PS51671"/>
    </source>
</evidence>
<feature type="domain" description="ACT" evidence="2">
    <location>
        <begin position="88"/>
        <end position="167"/>
    </location>
</feature>
<sequence length="167" mass="18500">MKHLVITVIGKDRPGLVETLSDTIYQNHGNWLASSLSKLAGQFAGILQIEVAEQYLPVLSQTLSKIDELQIHIVEDDSKAVPVTTLHSLTVTGNDRLGIVKEVTAKLNQLGINIDKLKTNTQSAPNWGYPLFTANFQLELPSELELEVVQEELEKLADDLNIDIDEN</sequence>
<dbReference type="InterPro" id="IPR002912">
    <property type="entry name" value="ACT_dom"/>
</dbReference>
<dbReference type="CDD" id="cd04869">
    <property type="entry name" value="ACT_GcvR_2"/>
    <property type="match status" value="1"/>
</dbReference>